<keyword evidence="3" id="KW-0813">Transport</keyword>
<feature type="domain" description="Cytochrome b561 bacterial/Ni-hydrogenase" evidence="14">
    <location>
        <begin position="49"/>
        <end position="222"/>
    </location>
</feature>
<dbReference type="EMBL" id="FUIG01000013">
    <property type="protein sequence ID" value="SJM28516.1"/>
    <property type="molecule type" value="Genomic_DNA"/>
</dbReference>
<dbReference type="AlphaFoldDB" id="A0A2P9ABK4"/>
<dbReference type="GO" id="GO:0022904">
    <property type="term" value="P:respiratory electron transport chain"/>
    <property type="evidence" value="ECO:0007669"/>
    <property type="project" value="InterPro"/>
</dbReference>
<evidence type="ECO:0000256" key="3">
    <source>
        <dbReference type="ARBA" id="ARBA00022448"/>
    </source>
</evidence>
<dbReference type="GO" id="GO:0046872">
    <property type="term" value="F:metal ion binding"/>
    <property type="evidence" value="ECO:0007669"/>
    <property type="project" value="UniProtKB-KW"/>
</dbReference>
<dbReference type="Proteomes" id="UP000245698">
    <property type="component" value="Unassembled WGS sequence"/>
</dbReference>
<dbReference type="GO" id="GO:0020037">
    <property type="term" value="F:heme binding"/>
    <property type="evidence" value="ECO:0007669"/>
    <property type="project" value="TreeGrafter"/>
</dbReference>
<keyword evidence="6 13" id="KW-0812">Transmembrane</keyword>
<accession>A0A2P9ABK4</accession>
<evidence type="ECO:0000256" key="6">
    <source>
        <dbReference type="ARBA" id="ARBA00022692"/>
    </source>
</evidence>
<organism evidence="15 16">
    <name type="scientific">Mesorhizobium delmotii</name>
    <dbReference type="NCBI Taxonomy" id="1631247"/>
    <lineage>
        <taxon>Bacteria</taxon>
        <taxon>Pseudomonadati</taxon>
        <taxon>Pseudomonadota</taxon>
        <taxon>Alphaproteobacteria</taxon>
        <taxon>Hyphomicrobiales</taxon>
        <taxon>Phyllobacteriaceae</taxon>
        <taxon>Mesorhizobium</taxon>
    </lineage>
</organism>
<reference evidence="16" key="1">
    <citation type="submission" date="2016-12" db="EMBL/GenBank/DDBJ databases">
        <authorList>
            <person name="Brunel B."/>
        </authorList>
    </citation>
    <scope>NUCLEOTIDE SEQUENCE [LARGE SCALE GENOMIC DNA]</scope>
</reference>
<feature type="transmembrane region" description="Helical" evidence="13">
    <location>
        <begin position="189"/>
        <end position="210"/>
    </location>
</feature>
<keyword evidence="11 13" id="KW-0472">Membrane</keyword>
<evidence type="ECO:0000256" key="9">
    <source>
        <dbReference type="ARBA" id="ARBA00022989"/>
    </source>
</evidence>
<proteinExistence type="inferred from homology"/>
<dbReference type="InterPro" id="IPR052168">
    <property type="entry name" value="Cytochrome_b561_oxidase"/>
</dbReference>
<evidence type="ECO:0000256" key="12">
    <source>
        <dbReference type="ARBA" id="ARBA00037975"/>
    </source>
</evidence>
<comment type="similarity">
    <text evidence="12">Belongs to the cytochrome b561 family.</text>
</comment>
<feature type="transmembrane region" description="Helical" evidence="13">
    <location>
        <begin position="50"/>
        <end position="74"/>
    </location>
</feature>
<feature type="transmembrane region" description="Helical" evidence="13">
    <location>
        <begin position="94"/>
        <end position="111"/>
    </location>
</feature>
<evidence type="ECO:0000256" key="8">
    <source>
        <dbReference type="ARBA" id="ARBA00022982"/>
    </source>
</evidence>
<evidence type="ECO:0000256" key="7">
    <source>
        <dbReference type="ARBA" id="ARBA00022723"/>
    </source>
</evidence>
<evidence type="ECO:0000256" key="10">
    <source>
        <dbReference type="ARBA" id="ARBA00023004"/>
    </source>
</evidence>
<dbReference type="Pfam" id="PF01292">
    <property type="entry name" value="Ni_hydr_CYTB"/>
    <property type="match status" value="1"/>
</dbReference>
<comment type="subcellular location">
    <subcellularLocation>
        <location evidence="2">Cell membrane</location>
        <topology evidence="2">Multi-pass membrane protein</topology>
    </subcellularLocation>
</comment>
<dbReference type="InterPro" id="IPR016174">
    <property type="entry name" value="Di-haem_cyt_TM"/>
</dbReference>
<keyword evidence="8" id="KW-0249">Electron transport</keyword>
<dbReference type="PANTHER" id="PTHR30529">
    <property type="entry name" value="CYTOCHROME B561"/>
    <property type="match status" value="1"/>
</dbReference>
<gene>
    <name evidence="15" type="primary">yceJ</name>
    <name evidence="15" type="ORF">BQ8482_110446</name>
</gene>
<keyword evidence="4" id="KW-1003">Cell membrane</keyword>
<dbReference type="GO" id="GO:0009055">
    <property type="term" value="F:electron transfer activity"/>
    <property type="evidence" value="ECO:0007669"/>
    <property type="project" value="InterPro"/>
</dbReference>
<evidence type="ECO:0000313" key="16">
    <source>
        <dbReference type="Proteomes" id="UP000245698"/>
    </source>
</evidence>
<evidence type="ECO:0000256" key="13">
    <source>
        <dbReference type="SAM" id="Phobius"/>
    </source>
</evidence>
<keyword evidence="10" id="KW-0408">Iron</keyword>
<evidence type="ECO:0000313" key="15">
    <source>
        <dbReference type="EMBL" id="SJM28516.1"/>
    </source>
</evidence>
<evidence type="ECO:0000256" key="2">
    <source>
        <dbReference type="ARBA" id="ARBA00004651"/>
    </source>
</evidence>
<evidence type="ECO:0000256" key="4">
    <source>
        <dbReference type="ARBA" id="ARBA00022475"/>
    </source>
</evidence>
<feature type="transmembrane region" description="Helical" evidence="13">
    <location>
        <begin position="131"/>
        <end position="151"/>
    </location>
</feature>
<evidence type="ECO:0000256" key="1">
    <source>
        <dbReference type="ARBA" id="ARBA00001970"/>
    </source>
</evidence>
<name>A0A2P9ABK4_9HYPH</name>
<protein>
    <submittedName>
        <fullName evidence="15">Putative cytochrome b561</fullName>
    </submittedName>
</protein>
<dbReference type="SUPFAM" id="SSF81342">
    <property type="entry name" value="Transmembrane di-heme cytochromes"/>
    <property type="match status" value="1"/>
</dbReference>
<comment type="cofactor">
    <cofactor evidence="1">
        <name>heme b</name>
        <dbReference type="ChEBI" id="CHEBI:60344"/>
    </cofactor>
</comment>
<dbReference type="PANTHER" id="PTHR30529:SF1">
    <property type="entry name" value="CYTOCHROME B561 HOMOLOG 2"/>
    <property type="match status" value="1"/>
</dbReference>
<evidence type="ECO:0000256" key="5">
    <source>
        <dbReference type="ARBA" id="ARBA00022617"/>
    </source>
</evidence>
<dbReference type="InterPro" id="IPR011577">
    <property type="entry name" value="Cyt_b561_bac/Ni-Hgenase"/>
</dbReference>
<evidence type="ECO:0000259" key="14">
    <source>
        <dbReference type="Pfam" id="PF01292"/>
    </source>
</evidence>
<evidence type="ECO:0000256" key="11">
    <source>
        <dbReference type="ARBA" id="ARBA00023136"/>
    </source>
</evidence>
<sequence length="230" mass="25432">MGVARYETPLRKSCFGGICCATLQGRVEEGGPGIRSLPMPAWITNSTTRYGWAAIVLHWLIAAIFIGQFVLGFVMMRVSSQRTAFELIQLHKSLGFLVLGLVILRIAWRLGNAVPALPRSVGPLERRVAPLVHFALYVFQLALPLSGWALVSVSMLEIPSVPFNLFVMPDLPLAESDTAESFWTSAHWYLAYAGIGLVALHIVAALRHHFWLKDAVLTRMIRPSSDHSAE</sequence>
<dbReference type="GO" id="GO:0005886">
    <property type="term" value="C:plasma membrane"/>
    <property type="evidence" value="ECO:0007669"/>
    <property type="project" value="UniProtKB-SubCell"/>
</dbReference>
<dbReference type="Gene3D" id="1.20.950.20">
    <property type="entry name" value="Transmembrane di-heme cytochromes, Chain C"/>
    <property type="match status" value="1"/>
</dbReference>
<keyword evidence="5" id="KW-0349">Heme</keyword>
<keyword evidence="7" id="KW-0479">Metal-binding</keyword>
<keyword evidence="16" id="KW-1185">Reference proteome</keyword>
<keyword evidence="9 13" id="KW-1133">Transmembrane helix</keyword>